<dbReference type="RefSeq" id="WP_150416495.1">
    <property type="nucleotide sequence ID" value="NZ_VYQF01000008.1"/>
</dbReference>
<dbReference type="SUPFAM" id="SSF53756">
    <property type="entry name" value="UDP-Glycosyltransferase/glycogen phosphorylase"/>
    <property type="match status" value="1"/>
</dbReference>
<protein>
    <submittedName>
        <fullName evidence="4">Glycosyltransferase family 4 protein</fullName>
    </submittedName>
</protein>
<dbReference type="EMBL" id="VYQF01000008">
    <property type="protein sequence ID" value="KAA9036372.1"/>
    <property type="molecule type" value="Genomic_DNA"/>
</dbReference>
<evidence type="ECO:0000313" key="5">
    <source>
        <dbReference type="Proteomes" id="UP000326903"/>
    </source>
</evidence>
<evidence type="ECO:0000313" key="4">
    <source>
        <dbReference type="EMBL" id="KAA9036372.1"/>
    </source>
</evidence>
<dbReference type="GO" id="GO:0016757">
    <property type="term" value="F:glycosyltransferase activity"/>
    <property type="evidence" value="ECO:0007669"/>
    <property type="project" value="InterPro"/>
</dbReference>
<dbReference type="Pfam" id="PF13439">
    <property type="entry name" value="Glyco_transf_4"/>
    <property type="match status" value="1"/>
</dbReference>
<proteinExistence type="predicted"/>
<sequence length="402" mass="45432">MKILFLTLRTFSATGGIEKVCRIMGKALYEESLENNGLVKICSMYDKQEDAFDNPYFPAENFRGFGINKLRFIKETVHSGFKYDQVILSHINLLPVGWLIKKLSPGTTIILLAHGIEIWYPLNPYKKRMLRTCDKVIAVSNYTREQISTVHGIPRSKIAVLNNCLDPFLPLPSGRKKDKELLRKYGFSESDTILMSLTRLASRERYKGYDKVIEAIATMQARYPGIKYFIAGRYDSREKAFVEDLVKKAGMENRVVMPGFIPEEELKAHFAMSDIYVMPSRKEGFGIVFIEAMYYGLPVIAGNIDGSVDALLNGQLGQLVDPDSVEDIKDAIANIMEDKTSFTPSRKVLTDHFSYEAYKWKLEGILSLTPNPSPEGEGDRKPYRGVYSDPGEASLSKGNLNR</sequence>
<feature type="region of interest" description="Disordered" evidence="1">
    <location>
        <begin position="369"/>
        <end position="402"/>
    </location>
</feature>
<feature type="domain" description="Glycosyltransferase subfamily 4-like N-terminal" evidence="3">
    <location>
        <begin position="52"/>
        <end position="167"/>
    </location>
</feature>
<organism evidence="4 5">
    <name type="scientific">Ginsengibacter hankyongi</name>
    <dbReference type="NCBI Taxonomy" id="2607284"/>
    <lineage>
        <taxon>Bacteria</taxon>
        <taxon>Pseudomonadati</taxon>
        <taxon>Bacteroidota</taxon>
        <taxon>Chitinophagia</taxon>
        <taxon>Chitinophagales</taxon>
        <taxon>Chitinophagaceae</taxon>
        <taxon>Ginsengibacter</taxon>
    </lineage>
</organism>
<gene>
    <name evidence="4" type="ORF">FW778_19275</name>
</gene>
<name>A0A5J5IC37_9BACT</name>
<dbReference type="InterPro" id="IPR001296">
    <property type="entry name" value="Glyco_trans_1"/>
</dbReference>
<accession>A0A5J5IC37</accession>
<keyword evidence="5" id="KW-1185">Reference proteome</keyword>
<dbReference type="PANTHER" id="PTHR12526:SF630">
    <property type="entry name" value="GLYCOSYLTRANSFERASE"/>
    <property type="match status" value="1"/>
</dbReference>
<dbReference type="CDD" id="cd03801">
    <property type="entry name" value="GT4_PimA-like"/>
    <property type="match status" value="1"/>
</dbReference>
<evidence type="ECO:0000256" key="1">
    <source>
        <dbReference type="SAM" id="MobiDB-lite"/>
    </source>
</evidence>
<dbReference type="Proteomes" id="UP000326903">
    <property type="component" value="Unassembled WGS sequence"/>
</dbReference>
<feature type="domain" description="Glycosyl transferase family 1" evidence="2">
    <location>
        <begin position="180"/>
        <end position="344"/>
    </location>
</feature>
<reference evidence="4 5" key="1">
    <citation type="submission" date="2019-09" db="EMBL/GenBank/DDBJ databases">
        <title>Draft genome sequence of Ginsengibacter sp. BR5-29.</title>
        <authorList>
            <person name="Im W.-T."/>
        </authorList>
    </citation>
    <scope>NUCLEOTIDE SEQUENCE [LARGE SCALE GENOMIC DNA]</scope>
    <source>
        <strain evidence="4 5">BR5-29</strain>
    </source>
</reference>
<evidence type="ECO:0000259" key="3">
    <source>
        <dbReference type="Pfam" id="PF13439"/>
    </source>
</evidence>
<evidence type="ECO:0000259" key="2">
    <source>
        <dbReference type="Pfam" id="PF00534"/>
    </source>
</evidence>
<dbReference type="AlphaFoldDB" id="A0A5J5IC37"/>
<dbReference type="PANTHER" id="PTHR12526">
    <property type="entry name" value="GLYCOSYLTRANSFERASE"/>
    <property type="match status" value="1"/>
</dbReference>
<comment type="caution">
    <text evidence="4">The sequence shown here is derived from an EMBL/GenBank/DDBJ whole genome shotgun (WGS) entry which is preliminary data.</text>
</comment>
<dbReference type="InterPro" id="IPR028098">
    <property type="entry name" value="Glyco_trans_4-like_N"/>
</dbReference>
<dbReference type="Gene3D" id="3.40.50.2000">
    <property type="entry name" value="Glycogen Phosphorylase B"/>
    <property type="match status" value="2"/>
</dbReference>
<keyword evidence="4" id="KW-0808">Transferase</keyword>
<dbReference type="Pfam" id="PF00534">
    <property type="entry name" value="Glycos_transf_1"/>
    <property type="match status" value="1"/>
</dbReference>